<dbReference type="OrthoDB" id="4070369at2759"/>
<evidence type="ECO:0008006" key="3">
    <source>
        <dbReference type="Google" id="ProtNLM"/>
    </source>
</evidence>
<reference evidence="1 2" key="1">
    <citation type="submission" date="2016-08" db="EMBL/GenBank/DDBJ databases">
        <title>Draft genome sequence of allopolyploid Zygosaccharomyces rouxii.</title>
        <authorList>
            <person name="Watanabe J."/>
            <person name="Uehara K."/>
            <person name="Mogi Y."/>
            <person name="Tsukioka Y."/>
        </authorList>
    </citation>
    <scope>NUCLEOTIDE SEQUENCE [LARGE SCALE GENOMIC DNA]</scope>
    <source>
        <strain evidence="1 2">NBRC 110957</strain>
    </source>
</reference>
<evidence type="ECO:0000313" key="2">
    <source>
        <dbReference type="Proteomes" id="UP000187013"/>
    </source>
</evidence>
<dbReference type="Proteomes" id="UP000187013">
    <property type="component" value="Unassembled WGS sequence"/>
</dbReference>
<name>A0A1Q3AGI9_ZYGRO</name>
<dbReference type="Gene3D" id="3.30.40.10">
    <property type="entry name" value="Zinc/RING finger domain, C3HC4 (zinc finger)"/>
    <property type="match status" value="1"/>
</dbReference>
<dbReference type="EMBL" id="BDGX01000040">
    <property type="protein sequence ID" value="GAV54593.1"/>
    <property type="molecule type" value="Genomic_DNA"/>
</dbReference>
<gene>
    <name evidence="1" type="ORF">ZYGR_0AN00610</name>
</gene>
<sequence length="435" mass="50084">MFKNPFNQNCTCWICLEESNFDSAWILHECGCNLQVHKLCYLHWLYSINKNYISKNLVTKNLNLVTEDDLKRTMCYLVDSHRNLHREVSLSEFLNTLPFIRPKTNEPVAPSVSIMSVLGINYSISFRIVRSPMSLPVEFAECPQCKNPVVNRQITFTSRSFFLAVFYWTKSFIRNTTIALTLALSTLNIGKWWFKIGIWQLRCIFPENVLRVILDISTTKALNVYGETMSGLVSIPQMTRFLIFGFPVCLMGVRSTNPTLNRFRWLYSLALSVRAGHYDSNNTKLLSRTLTTCNICMFLHSAITTPFISRFYEYLVKTATPYFCPIDKSLDSFPSQGYGDVIIKTSWYDVLFESILWPAIGSMVGGKLFDAVTWIQREFGLNWSPSCSPNDCRMVFNFVGCGVTAVARQLLDMWASYMRAKELKQLQESIEENIQ</sequence>
<dbReference type="InterPro" id="IPR013083">
    <property type="entry name" value="Znf_RING/FYVE/PHD"/>
</dbReference>
<protein>
    <recommendedName>
        <fullName evidence="3">RING-CH-type domain-containing protein</fullName>
    </recommendedName>
</protein>
<organism evidence="1 2">
    <name type="scientific">Zygosaccharomyces rouxii</name>
    <dbReference type="NCBI Taxonomy" id="4956"/>
    <lineage>
        <taxon>Eukaryota</taxon>
        <taxon>Fungi</taxon>
        <taxon>Dikarya</taxon>
        <taxon>Ascomycota</taxon>
        <taxon>Saccharomycotina</taxon>
        <taxon>Saccharomycetes</taxon>
        <taxon>Saccharomycetales</taxon>
        <taxon>Saccharomycetaceae</taxon>
        <taxon>Zygosaccharomyces</taxon>
    </lineage>
</organism>
<proteinExistence type="predicted"/>
<comment type="caution">
    <text evidence="1">The sequence shown here is derived from an EMBL/GenBank/DDBJ whole genome shotgun (WGS) entry which is preliminary data.</text>
</comment>
<dbReference type="AlphaFoldDB" id="A0A1Q3AGI9"/>
<evidence type="ECO:0000313" key="1">
    <source>
        <dbReference type="EMBL" id="GAV54593.1"/>
    </source>
</evidence>
<accession>A0A1Q3AGI9</accession>